<name>A0ABU3H2C6_9BACL</name>
<comment type="similarity">
    <text evidence="2">Belongs to the bacterial solute-binding protein 5 family.</text>
</comment>
<dbReference type="RefSeq" id="WP_312000700.1">
    <property type="nucleotide sequence ID" value="NZ_JAUSUY010000002.1"/>
</dbReference>
<evidence type="ECO:0000259" key="6">
    <source>
        <dbReference type="Pfam" id="PF00496"/>
    </source>
</evidence>
<keyword evidence="5" id="KW-0472">Membrane</keyword>
<evidence type="ECO:0000256" key="1">
    <source>
        <dbReference type="ARBA" id="ARBA00004196"/>
    </source>
</evidence>
<sequence length="566" mass="63552">MAEAETIQKTGVIKLRVRLILCLMIVVLVGGTVLSGCNFGSSGNNSSSTGAEDGAGSDAAPKQILNMIEGDEISTLDVAKDMSAVSANAMNSLFDGLFRYNDKDQPELALAQEYKVSEDGLTHTFILRDAQWSNGDPVTAHDFEYGWKRVMQEKGPYISLFELASLLNVNKILDGEMKPDDLGVKAIDDKTLEVKLSVPSPMLEMLLALPIFMPHNQKFVEQAGEKYGLEYDKVLSNGPFVMTDWKHDQSWQYKKNDRYWDAENVKLEEINVFVVKEGSAAVNLFDTGKVDRAVNLSPFDVTGYEGSEHFIKMATTSNSFIRLNPDFAPFKNENIRRAISMAVDRESLTSIVLNDGTIPSYGIVPANFAISPDNMYFRDVNGDLSKDTKEEAQALWQKGLSEIGQTKLEPTLIFSDVDWSKKTAEFLKAQLEKDLPGLTLKLKTVPHQQRVKQEKAFEYEMSLSTWGADYNDPTAFLDMWVTGRAANRMKYSNPSYDELFAKSTMETDPKKRYDMLLELEKILIKEDAALVPLIQFGNLILKRSNVKGLIEHYSGIEYSLKWAYIE</sequence>
<evidence type="ECO:0000313" key="7">
    <source>
        <dbReference type="EMBL" id="MDT3424968.1"/>
    </source>
</evidence>
<organism evidence="7 8">
    <name type="scientific">Paenibacillus forsythiae</name>
    <dbReference type="NCBI Taxonomy" id="365616"/>
    <lineage>
        <taxon>Bacteria</taxon>
        <taxon>Bacillati</taxon>
        <taxon>Bacillota</taxon>
        <taxon>Bacilli</taxon>
        <taxon>Bacillales</taxon>
        <taxon>Paenibacillaceae</taxon>
        <taxon>Paenibacillus</taxon>
    </lineage>
</organism>
<feature type="transmembrane region" description="Helical" evidence="5">
    <location>
        <begin position="17"/>
        <end position="36"/>
    </location>
</feature>
<dbReference type="InterPro" id="IPR039424">
    <property type="entry name" value="SBP_5"/>
</dbReference>
<dbReference type="Gene3D" id="3.10.105.10">
    <property type="entry name" value="Dipeptide-binding Protein, Domain 3"/>
    <property type="match status" value="1"/>
</dbReference>
<keyword evidence="3" id="KW-0813">Transport</keyword>
<reference evidence="7 8" key="1">
    <citation type="submission" date="2023-07" db="EMBL/GenBank/DDBJ databases">
        <title>Genomic Encyclopedia of Type Strains, Phase IV (KMG-IV): sequencing the most valuable type-strain genomes for metagenomic binning, comparative biology and taxonomic classification.</title>
        <authorList>
            <person name="Goeker M."/>
        </authorList>
    </citation>
    <scope>NUCLEOTIDE SEQUENCE [LARGE SCALE GENOMIC DNA]</scope>
    <source>
        <strain evidence="7 8">T98</strain>
    </source>
</reference>
<evidence type="ECO:0000256" key="4">
    <source>
        <dbReference type="ARBA" id="ARBA00022729"/>
    </source>
</evidence>
<dbReference type="Pfam" id="PF00496">
    <property type="entry name" value="SBP_bac_5"/>
    <property type="match status" value="1"/>
</dbReference>
<dbReference type="Gene3D" id="3.90.76.10">
    <property type="entry name" value="Dipeptide-binding Protein, Domain 1"/>
    <property type="match status" value="1"/>
</dbReference>
<evidence type="ECO:0000256" key="2">
    <source>
        <dbReference type="ARBA" id="ARBA00005695"/>
    </source>
</evidence>
<dbReference type="Proteomes" id="UP001248709">
    <property type="component" value="Unassembled WGS sequence"/>
</dbReference>
<dbReference type="InterPro" id="IPR030678">
    <property type="entry name" value="Peptide/Ni-bd"/>
</dbReference>
<comment type="subcellular location">
    <subcellularLocation>
        <location evidence="1">Cell envelope</location>
    </subcellularLocation>
</comment>
<dbReference type="PANTHER" id="PTHR30290:SF10">
    <property type="entry name" value="PERIPLASMIC OLIGOPEPTIDE-BINDING PROTEIN-RELATED"/>
    <property type="match status" value="1"/>
</dbReference>
<dbReference type="Gene3D" id="3.40.190.10">
    <property type="entry name" value="Periplasmic binding protein-like II"/>
    <property type="match status" value="1"/>
</dbReference>
<dbReference type="EMBL" id="JAUSUY010000002">
    <property type="protein sequence ID" value="MDT3424968.1"/>
    <property type="molecule type" value="Genomic_DNA"/>
</dbReference>
<evidence type="ECO:0000313" key="8">
    <source>
        <dbReference type="Proteomes" id="UP001248709"/>
    </source>
</evidence>
<dbReference type="PANTHER" id="PTHR30290">
    <property type="entry name" value="PERIPLASMIC BINDING COMPONENT OF ABC TRANSPORTER"/>
    <property type="match status" value="1"/>
</dbReference>
<gene>
    <name evidence="7" type="ORF">J2Z22_000481</name>
</gene>
<comment type="caution">
    <text evidence="7">The sequence shown here is derived from an EMBL/GenBank/DDBJ whole genome shotgun (WGS) entry which is preliminary data.</text>
</comment>
<keyword evidence="5" id="KW-1133">Transmembrane helix</keyword>
<dbReference type="PIRSF" id="PIRSF002741">
    <property type="entry name" value="MppA"/>
    <property type="match status" value="1"/>
</dbReference>
<dbReference type="InterPro" id="IPR000914">
    <property type="entry name" value="SBP_5_dom"/>
</dbReference>
<feature type="domain" description="Solute-binding protein family 5" evidence="6">
    <location>
        <begin position="106"/>
        <end position="486"/>
    </location>
</feature>
<keyword evidence="4" id="KW-0732">Signal</keyword>
<dbReference type="SUPFAM" id="SSF53850">
    <property type="entry name" value="Periplasmic binding protein-like II"/>
    <property type="match status" value="1"/>
</dbReference>
<proteinExistence type="inferred from homology"/>
<protein>
    <submittedName>
        <fullName evidence="7">ABC-type oligopeptide transport system substrate-binding subunit</fullName>
    </submittedName>
</protein>
<evidence type="ECO:0000256" key="3">
    <source>
        <dbReference type="ARBA" id="ARBA00022448"/>
    </source>
</evidence>
<keyword evidence="8" id="KW-1185">Reference proteome</keyword>
<evidence type="ECO:0000256" key="5">
    <source>
        <dbReference type="SAM" id="Phobius"/>
    </source>
</evidence>
<accession>A0ABU3H2C6</accession>
<keyword evidence="5" id="KW-0812">Transmembrane</keyword>
<dbReference type="CDD" id="cd08504">
    <property type="entry name" value="PBP2_OppA"/>
    <property type="match status" value="1"/>
</dbReference>